<proteinExistence type="predicted"/>
<evidence type="ECO:0000259" key="2">
    <source>
        <dbReference type="PROSITE" id="PS51465"/>
    </source>
</evidence>
<feature type="domain" description="Kazal-like" evidence="2">
    <location>
        <begin position="16"/>
        <end position="72"/>
    </location>
</feature>
<dbReference type="AlphaFoldDB" id="A0A1L8DP56"/>
<dbReference type="Gene3D" id="3.30.60.30">
    <property type="match status" value="1"/>
</dbReference>
<name>A0A1L8DP56_9DIPT</name>
<protein>
    <submittedName>
        <fullName evidence="3">Putative secreted protein</fullName>
    </submittedName>
</protein>
<keyword evidence="1" id="KW-0732">Signal</keyword>
<dbReference type="SUPFAM" id="SSF100895">
    <property type="entry name" value="Kazal-type serine protease inhibitors"/>
    <property type="match status" value="1"/>
</dbReference>
<dbReference type="EMBL" id="GFDF01005842">
    <property type="protein sequence ID" value="JAV08242.1"/>
    <property type="molecule type" value="Transcribed_RNA"/>
</dbReference>
<evidence type="ECO:0000313" key="3">
    <source>
        <dbReference type="EMBL" id="JAV08242.1"/>
    </source>
</evidence>
<reference evidence="3" key="1">
    <citation type="submission" date="2016-12" db="EMBL/GenBank/DDBJ databases">
        <title>An insight into the sialome and mialome of the sand fly, Nyssomyia neivai.</title>
        <authorList>
            <person name="Sebastian V."/>
            <person name="Goulart T.M."/>
            <person name="Oliveira W."/>
            <person name="Calvo E."/>
            <person name="Oliveira L.F."/>
            <person name="Pinto M.C."/>
            <person name="Rosselino A.M."/>
            <person name="Ribeiro J.M."/>
        </authorList>
    </citation>
    <scope>NUCLEOTIDE SEQUENCE</scope>
</reference>
<dbReference type="PROSITE" id="PS51465">
    <property type="entry name" value="KAZAL_2"/>
    <property type="match status" value="1"/>
</dbReference>
<evidence type="ECO:0000256" key="1">
    <source>
        <dbReference type="SAM" id="SignalP"/>
    </source>
</evidence>
<dbReference type="InterPro" id="IPR036058">
    <property type="entry name" value="Kazal_dom_sf"/>
</dbReference>
<dbReference type="InterPro" id="IPR002350">
    <property type="entry name" value="Kazal_dom"/>
</dbReference>
<accession>A0A1L8DP56</accession>
<organism evidence="3">
    <name type="scientific">Nyssomyia neivai</name>
    <dbReference type="NCBI Taxonomy" id="330878"/>
    <lineage>
        <taxon>Eukaryota</taxon>
        <taxon>Metazoa</taxon>
        <taxon>Ecdysozoa</taxon>
        <taxon>Arthropoda</taxon>
        <taxon>Hexapoda</taxon>
        <taxon>Insecta</taxon>
        <taxon>Pterygota</taxon>
        <taxon>Neoptera</taxon>
        <taxon>Endopterygota</taxon>
        <taxon>Diptera</taxon>
        <taxon>Nematocera</taxon>
        <taxon>Psychodoidea</taxon>
        <taxon>Psychodidae</taxon>
        <taxon>Nyssomyia</taxon>
    </lineage>
</organism>
<feature type="signal peptide" evidence="1">
    <location>
        <begin position="1"/>
        <end position="20"/>
    </location>
</feature>
<feature type="chain" id="PRO_5012679464" evidence="1">
    <location>
        <begin position="21"/>
        <end position="72"/>
    </location>
</feature>
<sequence>MKTVFLCFIILCAFIALTQAKCNIPCPLMYRFICAGPPGQARGIRTFPHECELRRHNCKEKTKWIQYKDGEC</sequence>